<protein>
    <submittedName>
        <fullName evidence="2">Uncharacterized protein</fullName>
    </submittedName>
</protein>
<sequence>MSPDAGMPQGGGYPTYDPQTGQPYSQTTGTSLIESQESKLIEWILNPDSIIRQLENTLKGTITESVWDEKLDDYKDRVVQENKPMMNNVGIKEVMRLIRIYVSNPVFSTTNYEEQTVSETTLVFAEEFIVLTLLCSNQWDLSFENRGMLINIMGDIVHAALLRSKGGHLIDYITQSYSEKYISSSGMGNQPRKRGMFGKIFGAYA</sequence>
<evidence type="ECO:0000313" key="2">
    <source>
        <dbReference type="EMBL" id="KKN60192.1"/>
    </source>
</evidence>
<feature type="region of interest" description="Disordered" evidence="1">
    <location>
        <begin position="1"/>
        <end position="31"/>
    </location>
</feature>
<gene>
    <name evidence="2" type="ORF">LCGC14_0534830</name>
</gene>
<dbReference type="AlphaFoldDB" id="A0A0F9SD03"/>
<reference evidence="2" key="1">
    <citation type="journal article" date="2015" name="Nature">
        <title>Complex archaea that bridge the gap between prokaryotes and eukaryotes.</title>
        <authorList>
            <person name="Spang A."/>
            <person name="Saw J.H."/>
            <person name="Jorgensen S.L."/>
            <person name="Zaremba-Niedzwiedzka K."/>
            <person name="Martijn J."/>
            <person name="Lind A.E."/>
            <person name="van Eijk R."/>
            <person name="Schleper C."/>
            <person name="Guy L."/>
            <person name="Ettema T.J."/>
        </authorList>
    </citation>
    <scope>NUCLEOTIDE SEQUENCE</scope>
</reference>
<accession>A0A0F9SD03</accession>
<organism evidence="2">
    <name type="scientific">marine sediment metagenome</name>
    <dbReference type="NCBI Taxonomy" id="412755"/>
    <lineage>
        <taxon>unclassified sequences</taxon>
        <taxon>metagenomes</taxon>
        <taxon>ecological metagenomes</taxon>
    </lineage>
</organism>
<dbReference type="EMBL" id="LAZR01000703">
    <property type="protein sequence ID" value="KKN60192.1"/>
    <property type="molecule type" value="Genomic_DNA"/>
</dbReference>
<name>A0A0F9SD03_9ZZZZ</name>
<feature type="compositionally biased region" description="Polar residues" evidence="1">
    <location>
        <begin position="17"/>
        <end position="31"/>
    </location>
</feature>
<proteinExistence type="predicted"/>
<comment type="caution">
    <text evidence="2">The sequence shown here is derived from an EMBL/GenBank/DDBJ whole genome shotgun (WGS) entry which is preliminary data.</text>
</comment>
<evidence type="ECO:0000256" key="1">
    <source>
        <dbReference type="SAM" id="MobiDB-lite"/>
    </source>
</evidence>